<dbReference type="PATRIC" id="fig|451.8.peg.2537"/>
<dbReference type="OrthoDB" id="5647926at2"/>
<name>A0A098GKD5_LEGMI</name>
<organism evidence="1 3">
    <name type="scientific">Legionella micdadei</name>
    <name type="common">Tatlockia micdadei</name>
    <dbReference type="NCBI Taxonomy" id="451"/>
    <lineage>
        <taxon>Bacteria</taxon>
        <taxon>Pseudomonadati</taxon>
        <taxon>Pseudomonadota</taxon>
        <taxon>Gammaproteobacteria</taxon>
        <taxon>Legionellales</taxon>
        <taxon>Legionellaceae</taxon>
        <taxon>Legionella</taxon>
    </lineage>
</organism>
<reference evidence="3" key="1">
    <citation type="submission" date="2014-09" db="EMBL/GenBank/DDBJ databases">
        <authorList>
            <person name="Gomez-Valero L."/>
        </authorList>
    </citation>
    <scope>NUCLEOTIDE SEQUENCE [LARGE SCALE GENOMIC DNA]</scope>
    <source>
        <strain evidence="3">ATCC33218</strain>
    </source>
</reference>
<keyword evidence="4" id="KW-1185">Reference proteome</keyword>
<evidence type="ECO:0000313" key="1">
    <source>
        <dbReference type="EMBL" id="CEG61981.1"/>
    </source>
</evidence>
<evidence type="ECO:0000313" key="4">
    <source>
        <dbReference type="Proteomes" id="UP000182998"/>
    </source>
</evidence>
<accession>A0A098GKD5</accession>
<dbReference type="Proteomes" id="UP000182998">
    <property type="component" value="Unassembled WGS sequence"/>
</dbReference>
<dbReference type="Proteomes" id="UP000032414">
    <property type="component" value="Chromosome I"/>
</dbReference>
<dbReference type="AlphaFoldDB" id="A0A098GKD5"/>
<evidence type="ECO:0000313" key="2">
    <source>
        <dbReference type="EMBL" id="SCY68058.1"/>
    </source>
</evidence>
<sequence>MPSDNRKLGADTKRKGNQEYYVVAFVKNTNQENGSGHVSVSAIKRSPGRSKFNHLSFFPGPIGALVNQLTLGSVPTAGRFAESHHEDFEEADHVLVKKIEKTQYQEINNATNEFKEDVKNKSRLYAVFGATNPIAPCLTGALTFTWSSWKTQLNHKRLNCYPAPEDMCGVEVYDDETHVLASGFQPDNCTSSVTHVLNKGGFSLKNPVVPTFFTNKLTDEHGFERMDKEQFCSLFKK</sequence>
<evidence type="ECO:0000313" key="3">
    <source>
        <dbReference type="Proteomes" id="UP000032414"/>
    </source>
</evidence>
<dbReference type="STRING" id="451.B6N58_02590"/>
<reference evidence="1" key="2">
    <citation type="submission" date="2014-09" db="EMBL/GenBank/DDBJ databases">
        <authorList>
            <person name="GOMEZ-VALERO Laura"/>
        </authorList>
    </citation>
    <scope>NUCLEOTIDE SEQUENCE</scope>
    <source>
        <strain evidence="1">ATCC33218</strain>
    </source>
</reference>
<dbReference type="EMBL" id="FMVN01000013">
    <property type="protein sequence ID" value="SCY68058.1"/>
    <property type="molecule type" value="Genomic_DNA"/>
</dbReference>
<protein>
    <submittedName>
        <fullName evidence="1">Uncharacterized protein</fullName>
    </submittedName>
</protein>
<dbReference type="RefSeq" id="WP_045100125.1">
    <property type="nucleotide sequence ID" value="NZ_CP020614.1"/>
</dbReference>
<gene>
    <name evidence="1" type="ORF">LMI_2729</name>
    <name evidence="2" type="ORF">SAMN02982997_02489</name>
</gene>
<proteinExistence type="predicted"/>
<dbReference type="HOGENOM" id="CLU_1170197_0_0_6"/>
<dbReference type="KEGG" id="tmc:LMI_2729"/>
<reference evidence="2 4" key="3">
    <citation type="submission" date="2016-10" db="EMBL/GenBank/DDBJ databases">
        <authorList>
            <person name="Varghese N."/>
            <person name="Submissions S."/>
        </authorList>
    </citation>
    <scope>NUCLEOTIDE SEQUENCE [LARGE SCALE GENOMIC DNA]</scope>
    <source>
        <strain evidence="2 4">ATCC 33218</strain>
    </source>
</reference>
<dbReference type="EMBL" id="LN614830">
    <property type="protein sequence ID" value="CEG61981.1"/>
    <property type="molecule type" value="Genomic_DNA"/>
</dbReference>